<organism evidence="3 4">
    <name type="scientific">Vreelandella sedimenti</name>
    <dbReference type="NCBI Taxonomy" id="2729618"/>
    <lineage>
        <taxon>Bacteria</taxon>
        <taxon>Pseudomonadati</taxon>
        <taxon>Pseudomonadota</taxon>
        <taxon>Gammaproteobacteria</taxon>
        <taxon>Oceanospirillales</taxon>
        <taxon>Halomonadaceae</taxon>
        <taxon>Vreelandella</taxon>
    </lineage>
</organism>
<sequence length="359" mass="40401">MSKKQQAKNEETPGAGTPEASIPHQTSTKGDAMNSSINSVQSCNFDTKLPVIAGYEITTDEQGRFSLNAIHKAGGAEKRKRPSLWIQNLQTKELIAEMIDQSRNSCFADSDQNQDFGLAPIEAKHGGRNPGTYAHELLAISYAGWISPKFQLQVNQVFLDYRMGKLQQAETKPTYEALPNPLTPAHQRGIQKAVGRRCFNFPEPARPKAYKRIYSHLKDRFGVAKYDQIPDERYTEALGAVESYSFNGDFLEAEALPETKQVKVLDLDAWLDMNFYIKHRQMDSRRVLITPKYLVDSEYCSPTLRLVKELEAEGHNLDACRLEVLSLRHHLSSCMSKIEQMMGVAQGINGQGVSFTRQN</sequence>
<comment type="caution">
    <text evidence="3">The sequence shown here is derived from an EMBL/GenBank/DDBJ whole genome shotgun (WGS) entry which is preliminary data.</text>
</comment>
<dbReference type="PROSITE" id="PS51301">
    <property type="entry name" value="KILA_N"/>
    <property type="match status" value="1"/>
</dbReference>
<dbReference type="Pfam" id="PF10552">
    <property type="entry name" value="ORF6C"/>
    <property type="match status" value="1"/>
</dbReference>
<dbReference type="Proteomes" id="UP000520876">
    <property type="component" value="Unassembled WGS sequence"/>
</dbReference>
<dbReference type="InterPro" id="IPR017880">
    <property type="entry name" value="KilA_N"/>
</dbReference>
<reference evidence="3 4" key="1">
    <citation type="submission" date="2020-07" db="EMBL/GenBank/DDBJ databases">
        <title>Halomonas sp. QX-2 draft genome sequence.</title>
        <authorList>
            <person name="Qiu X."/>
        </authorList>
    </citation>
    <scope>NUCLEOTIDE SEQUENCE [LARGE SCALE GENOMIC DNA]</scope>
    <source>
        <strain evidence="3 4">QX-2</strain>
    </source>
</reference>
<dbReference type="AlphaFoldDB" id="A0A7Z0SR72"/>
<evidence type="ECO:0000259" key="2">
    <source>
        <dbReference type="PROSITE" id="PS51301"/>
    </source>
</evidence>
<feature type="domain" description="KilA-N" evidence="2">
    <location>
        <begin position="46"/>
        <end position="161"/>
    </location>
</feature>
<gene>
    <name evidence="3" type="ORF">HZU72_17830</name>
</gene>
<dbReference type="EMBL" id="JACCGK010000016">
    <property type="protein sequence ID" value="NYT74274.1"/>
    <property type="molecule type" value="Genomic_DNA"/>
</dbReference>
<evidence type="ECO:0000313" key="4">
    <source>
        <dbReference type="Proteomes" id="UP000520876"/>
    </source>
</evidence>
<dbReference type="InterPro" id="IPR018004">
    <property type="entry name" value="KilA/APSES_HTH"/>
</dbReference>
<name>A0A7Z0SR72_9GAMM</name>
<feature type="compositionally biased region" description="Polar residues" evidence="1">
    <location>
        <begin position="23"/>
        <end position="35"/>
    </location>
</feature>
<evidence type="ECO:0000256" key="1">
    <source>
        <dbReference type="SAM" id="MobiDB-lite"/>
    </source>
</evidence>
<feature type="region of interest" description="Disordered" evidence="1">
    <location>
        <begin position="1"/>
        <end position="35"/>
    </location>
</feature>
<accession>A0A7Z0SR72</accession>
<dbReference type="Pfam" id="PF04383">
    <property type="entry name" value="KilA-N"/>
    <property type="match status" value="1"/>
</dbReference>
<protein>
    <submittedName>
        <fullName evidence="3">KilA-N domain-containing protein</fullName>
    </submittedName>
</protein>
<dbReference type="RefSeq" id="WP_180094544.1">
    <property type="nucleotide sequence ID" value="NZ_JACCGK010000016.1"/>
</dbReference>
<dbReference type="SMART" id="SM01252">
    <property type="entry name" value="KilA-N"/>
    <property type="match status" value="1"/>
</dbReference>
<dbReference type="InterPro" id="IPR018878">
    <property type="entry name" value="ORF6C_dom"/>
</dbReference>
<evidence type="ECO:0000313" key="3">
    <source>
        <dbReference type="EMBL" id="NYT74274.1"/>
    </source>
</evidence>
<proteinExistence type="predicted"/>
<keyword evidence="4" id="KW-1185">Reference proteome</keyword>